<organism evidence="2 3">
    <name type="scientific">Apiosordaria backusii</name>
    <dbReference type="NCBI Taxonomy" id="314023"/>
    <lineage>
        <taxon>Eukaryota</taxon>
        <taxon>Fungi</taxon>
        <taxon>Dikarya</taxon>
        <taxon>Ascomycota</taxon>
        <taxon>Pezizomycotina</taxon>
        <taxon>Sordariomycetes</taxon>
        <taxon>Sordariomycetidae</taxon>
        <taxon>Sordariales</taxon>
        <taxon>Lasiosphaeriaceae</taxon>
        <taxon>Apiosordaria</taxon>
    </lineage>
</organism>
<dbReference type="Proteomes" id="UP001172159">
    <property type="component" value="Unassembled WGS sequence"/>
</dbReference>
<name>A0AA39ZV13_9PEZI</name>
<evidence type="ECO:0000256" key="1">
    <source>
        <dbReference type="SAM" id="MobiDB-lite"/>
    </source>
</evidence>
<sequence>MSSDSQQTSPTPNSDIDTYERLQEEIKGKWKSLVAQTITILEKSLTEFIVAKVREQVKLCSERVSQLATYESLRDLIPGESQIAADVIEELHVSLGLPPGLFFIPSQESSEYDGRSSPPRPSPASGEHNRTPSPTLAEEPGTVSLSPEHSEDFIRRLCKERSRLGRRAQDLWNMPAFRPIKLRADSKLANPQEAFSQERWADRERFVALLTFAVV</sequence>
<proteinExistence type="predicted"/>
<comment type="caution">
    <text evidence="2">The sequence shown here is derived from an EMBL/GenBank/DDBJ whole genome shotgun (WGS) entry which is preliminary data.</text>
</comment>
<dbReference type="AlphaFoldDB" id="A0AA39ZV13"/>
<accession>A0AA39ZV13</accession>
<dbReference type="EMBL" id="JAUKTV010000022">
    <property type="protein sequence ID" value="KAK0704096.1"/>
    <property type="molecule type" value="Genomic_DNA"/>
</dbReference>
<reference evidence="2" key="1">
    <citation type="submission" date="2023-06" db="EMBL/GenBank/DDBJ databases">
        <title>Genome-scale phylogeny and comparative genomics of the fungal order Sordariales.</title>
        <authorList>
            <consortium name="Lawrence Berkeley National Laboratory"/>
            <person name="Hensen N."/>
            <person name="Bonometti L."/>
            <person name="Westerberg I."/>
            <person name="Brannstrom I.O."/>
            <person name="Guillou S."/>
            <person name="Cros-Aarteil S."/>
            <person name="Calhoun S."/>
            <person name="Haridas S."/>
            <person name="Kuo A."/>
            <person name="Mondo S."/>
            <person name="Pangilinan J."/>
            <person name="Riley R."/>
            <person name="Labutti K."/>
            <person name="Andreopoulos B."/>
            <person name="Lipzen A."/>
            <person name="Chen C."/>
            <person name="Yanf M."/>
            <person name="Daum C."/>
            <person name="Ng V."/>
            <person name="Clum A."/>
            <person name="Steindorff A."/>
            <person name="Ohm R."/>
            <person name="Martin F."/>
            <person name="Silar P."/>
            <person name="Natvig D."/>
            <person name="Lalanne C."/>
            <person name="Gautier V."/>
            <person name="Ament-Velasquez S.L."/>
            <person name="Kruys A."/>
            <person name="Hutchinson M.I."/>
            <person name="Powell A.J."/>
            <person name="Barry K."/>
            <person name="Miller A.N."/>
            <person name="Grigoriev I.V."/>
            <person name="Debuchy R."/>
            <person name="Gladieux P."/>
            <person name="Thoren M.H."/>
            <person name="Johannesson H."/>
        </authorList>
    </citation>
    <scope>NUCLEOTIDE SEQUENCE</scope>
    <source>
        <strain evidence="2">CBS 540.89</strain>
    </source>
</reference>
<evidence type="ECO:0000313" key="3">
    <source>
        <dbReference type="Proteomes" id="UP001172159"/>
    </source>
</evidence>
<protein>
    <submittedName>
        <fullName evidence="2">Uncharacterized protein</fullName>
    </submittedName>
</protein>
<feature type="region of interest" description="Disordered" evidence="1">
    <location>
        <begin position="107"/>
        <end position="148"/>
    </location>
</feature>
<keyword evidence="3" id="KW-1185">Reference proteome</keyword>
<gene>
    <name evidence="2" type="ORF">B0T21DRAFT_416634</name>
</gene>
<evidence type="ECO:0000313" key="2">
    <source>
        <dbReference type="EMBL" id="KAK0704096.1"/>
    </source>
</evidence>